<dbReference type="InterPro" id="IPR010964">
    <property type="entry name" value="M20A_pepV-rel"/>
</dbReference>
<dbReference type="Proteomes" id="UP000004893">
    <property type="component" value="Unassembled WGS sequence"/>
</dbReference>
<dbReference type="PANTHER" id="PTHR43808:SF31">
    <property type="entry name" value="N-ACETYL-L-CITRULLINE DEACETYLASE"/>
    <property type="match status" value="1"/>
</dbReference>
<evidence type="ECO:0000313" key="11">
    <source>
        <dbReference type="Proteomes" id="UP000004893"/>
    </source>
</evidence>
<feature type="domain" description="Peptidase M20 dimerisation" evidence="9">
    <location>
        <begin position="258"/>
        <end position="296"/>
    </location>
</feature>
<dbReference type="OrthoDB" id="9761532at2"/>
<keyword evidence="4" id="KW-0479">Metal-binding</keyword>
<dbReference type="GO" id="GO:0008777">
    <property type="term" value="F:acetylornithine deacetylase activity"/>
    <property type="evidence" value="ECO:0007669"/>
    <property type="project" value="TreeGrafter"/>
</dbReference>
<evidence type="ECO:0000256" key="3">
    <source>
        <dbReference type="ARBA" id="ARBA00022670"/>
    </source>
</evidence>
<dbReference type="InterPro" id="IPR050072">
    <property type="entry name" value="Peptidase_M20A"/>
</dbReference>
<evidence type="ECO:0000313" key="10">
    <source>
        <dbReference type="EMBL" id="EEG73736.1"/>
    </source>
</evidence>
<evidence type="ECO:0000256" key="4">
    <source>
        <dbReference type="ARBA" id="ARBA00022723"/>
    </source>
</evidence>
<keyword evidence="3" id="KW-0645">Protease</keyword>
<dbReference type="AlphaFoldDB" id="C0C282"/>
<dbReference type="InterPro" id="IPR011650">
    <property type="entry name" value="Peptidase_M20_dimer"/>
</dbReference>
<reference evidence="10" key="1">
    <citation type="submission" date="2009-02" db="EMBL/GenBank/DDBJ databases">
        <authorList>
            <person name="Fulton L."/>
            <person name="Clifton S."/>
            <person name="Fulton B."/>
            <person name="Xu J."/>
            <person name="Minx P."/>
            <person name="Pepin K.H."/>
            <person name="Johnson M."/>
            <person name="Bhonagiri V."/>
            <person name="Nash W.E."/>
            <person name="Mardis E.R."/>
            <person name="Wilson R.K."/>
        </authorList>
    </citation>
    <scope>NUCLEOTIDE SEQUENCE [LARGE SCALE GENOMIC DNA]</scope>
    <source>
        <strain evidence="10">DSM 15053</strain>
    </source>
</reference>
<dbReference type="GO" id="GO:0016805">
    <property type="term" value="F:dipeptidase activity"/>
    <property type="evidence" value="ECO:0007669"/>
    <property type="project" value="UniProtKB-KW"/>
</dbReference>
<comment type="similarity">
    <text evidence="2">Belongs to the peptidase M20A family.</text>
</comment>
<dbReference type="NCBIfam" id="TIGR01887">
    <property type="entry name" value="dipeptidaselike"/>
    <property type="match status" value="1"/>
</dbReference>
<dbReference type="EC" id="3.4.13.-" evidence="10"/>
<protein>
    <submittedName>
        <fullName evidence="10">Dipeptidase</fullName>
        <ecNumber evidence="10">3.4.13.-</ecNumber>
    </submittedName>
</protein>
<evidence type="ECO:0000256" key="1">
    <source>
        <dbReference type="ARBA" id="ARBA00001947"/>
    </source>
</evidence>
<dbReference type="PANTHER" id="PTHR43808">
    <property type="entry name" value="ACETYLORNITHINE DEACETYLASE"/>
    <property type="match status" value="1"/>
</dbReference>
<evidence type="ECO:0000256" key="6">
    <source>
        <dbReference type="ARBA" id="ARBA00022833"/>
    </source>
</evidence>
<sequence>MDHILNDLIEQYKEEIIKTTQRLIAHPSLYEEGREGAPFGEPIEAALEEVLSVAEELGFETRNHEGYAGTVKWGQKGKQIGILTHIDVVPPGDGWTYRPFEGTLDNGRLYGRGSLDDKGPMAAALFAMKAVKESGLPVKNHVCHIIGTDEESGFMRGLKYYLKKEEAPWGGFSPDGEFPVIHAEKGILRFYVSDTWEETKHAGGMYLKEIRGGTKVNVVPGYAYAAVDGTEDAEHMLQEARDGFAKKDNISISKQDTGWKIEAKGLGGHSSQPWNGENAIQTLLEFLHRLPLEEGGGARFAGKIEELFGDGYRGERLGIACEDKLSGILTLSLGVLELGEGSGKATVEIRYPIHASEEVILKTLKVACGQQKVELDIYQDKKHIYMPVKAPLIQTLLHVYRESTGREEEPVVIGGGTYCRAAENFAAYGPVFPGQRELAHEPDEYISVEDLILSAKIYAQALYVLLNIS</sequence>
<dbReference type="STRING" id="553973.CLOHYLEM_05741"/>
<gene>
    <name evidence="10" type="ORF">CLOHYLEM_05741</name>
</gene>
<dbReference type="SUPFAM" id="SSF53187">
    <property type="entry name" value="Zn-dependent exopeptidases"/>
    <property type="match status" value="1"/>
</dbReference>
<name>C0C282_9FIRM</name>
<keyword evidence="7 10" id="KW-0224">Dipeptidase</keyword>
<dbReference type="InterPro" id="IPR002933">
    <property type="entry name" value="Peptidase_M20"/>
</dbReference>
<proteinExistence type="inferred from homology"/>
<evidence type="ECO:0000256" key="5">
    <source>
        <dbReference type="ARBA" id="ARBA00022801"/>
    </source>
</evidence>
<evidence type="ECO:0000256" key="2">
    <source>
        <dbReference type="ARBA" id="ARBA00006247"/>
    </source>
</evidence>
<keyword evidence="11" id="KW-1185">Reference proteome</keyword>
<keyword evidence="6" id="KW-0862">Zinc</keyword>
<comment type="caution">
    <text evidence="10">The sequence shown here is derived from an EMBL/GenBank/DDBJ whole genome shotgun (WGS) entry which is preliminary data.</text>
</comment>
<dbReference type="eggNOG" id="COG0624">
    <property type="taxonomic scope" value="Bacteria"/>
</dbReference>
<dbReference type="Gene3D" id="3.40.630.10">
    <property type="entry name" value="Zn peptidases"/>
    <property type="match status" value="1"/>
</dbReference>
<dbReference type="Gene3D" id="3.30.70.360">
    <property type="match status" value="2"/>
</dbReference>
<dbReference type="NCBIfam" id="NF005591">
    <property type="entry name" value="PRK07318.1"/>
    <property type="match status" value="1"/>
</dbReference>
<evidence type="ECO:0000256" key="7">
    <source>
        <dbReference type="ARBA" id="ARBA00022997"/>
    </source>
</evidence>
<evidence type="ECO:0000256" key="8">
    <source>
        <dbReference type="ARBA" id="ARBA00023049"/>
    </source>
</evidence>
<dbReference type="EMBL" id="ABYI02000022">
    <property type="protein sequence ID" value="EEG73736.1"/>
    <property type="molecule type" value="Genomic_DNA"/>
</dbReference>
<organism evidence="10 11">
    <name type="scientific">[Clostridium] hylemonae DSM 15053</name>
    <dbReference type="NCBI Taxonomy" id="553973"/>
    <lineage>
        <taxon>Bacteria</taxon>
        <taxon>Bacillati</taxon>
        <taxon>Bacillota</taxon>
        <taxon>Clostridia</taxon>
        <taxon>Lachnospirales</taxon>
        <taxon>Lachnospiraceae</taxon>
    </lineage>
</organism>
<dbReference type="InterPro" id="IPR036264">
    <property type="entry name" value="Bact_exopeptidase_dim_dom"/>
</dbReference>
<dbReference type="RefSeq" id="WP_006443085.1">
    <property type="nucleotide sequence ID" value="NZ_CP036524.1"/>
</dbReference>
<dbReference type="SUPFAM" id="SSF55031">
    <property type="entry name" value="Bacterial exopeptidase dimerisation domain"/>
    <property type="match status" value="1"/>
</dbReference>
<dbReference type="GO" id="GO:0008237">
    <property type="term" value="F:metallopeptidase activity"/>
    <property type="evidence" value="ECO:0007669"/>
    <property type="project" value="UniProtKB-KW"/>
</dbReference>
<dbReference type="GO" id="GO:0006508">
    <property type="term" value="P:proteolysis"/>
    <property type="evidence" value="ECO:0007669"/>
    <property type="project" value="UniProtKB-KW"/>
</dbReference>
<dbReference type="Pfam" id="PF01546">
    <property type="entry name" value="Peptidase_M20"/>
    <property type="match status" value="1"/>
</dbReference>
<comment type="cofactor">
    <cofactor evidence="1">
        <name>Zn(2+)</name>
        <dbReference type="ChEBI" id="CHEBI:29105"/>
    </cofactor>
</comment>
<evidence type="ECO:0000259" key="9">
    <source>
        <dbReference type="Pfam" id="PF07687"/>
    </source>
</evidence>
<dbReference type="GO" id="GO:0008270">
    <property type="term" value="F:zinc ion binding"/>
    <property type="evidence" value="ECO:0007669"/>
    <property type="project" value="InterPro"/>
</dbReference>
<accession>C0C282</accession>
<reference evidence="10" key="2">
    <citation type="submission" date="2013-06" db="EMBL/GenBank/DDBJ databases">
        <title>Draft genome sequence of Clostridium hylemonae (DSM 15053).</title>
        <authorList>
            <person name="Sudarsanam P."/>
            <person name="Ley R."/>
            <person name="Guruge J."/>
            <person name="Turnbaugh P.J."/>
            <person name="Mahowald M."/>
            <person name="Liep D."/>
            <person name="Gordon J."/>
        </authorList>
    </citation>
    <scope>NUCLEOTIDE SEQUENCE</scope>
    <source>
        <strain evidence="10">DSM 15053</strain>
    </source>
</reference>
<dbReference type="HOGENOM" id="CLU_031786_2_0_9"/>
<keyword evidence="5 10" id="KW-0378">Hydrolase</keyword>
<dbReference type="GO" id="GO:0006526">
    <property type="term" value="P:L-arginine biosynthetic process"/>
    <property type="evidence" value="ECO:0007669"/>
    <property type="project" value="TreeGrafter"/>
</dbReference>
<keyword evidence="8" id="KW-0482">Metalloprotease</keyword>
<dbReference type="Pfam" id="PF07687">
    <property type="entry name" value="M20_dimer"/>
    <property type="match status" value="1"/>
</dbReference>